<name>A0A0J1KNM1_BACAN</name>
<comment type="caution">
    <text evidence="2">The sequence shown here is derived from an EMBL/GenBank/DDBJ whole genome shotgun (WGS) entry which is preliminary data.</text>
</comment>
<dbReference type="RefSeq" id="WP_047956621.1">
    <property type="nucleotide sequence ID" value="NZ_LDPG01000007.1"/>
</dbReference>
<feature type="coiled-coil region" evidence="1">
    <location>
        <begin position="33"/>
        <end position="86"/>
    </location>
</feature>
<gene>
    <name evidence="2" type="ORF">ABW01_12925</name>
</gene>
<accession>A0A0J1KNM1</accession>
<reference evidence="2 3" key="1">
    <citation type="submission" date="2015-05" db="EMBL/GenBank/DDBJ databases">
        <title>Whole genome sequence and identification of bacterial endophytes from Costus igneus.</title>
        <authorList>
            <person name="Lee Y.P."/>
            <person name="Gan H.M."/>
            <person name="Eng W."/>
            <person name="Wheatley M.S."/>
            <person name="Caraballo A."/>
            <person name="Polter S."/>
            <person name="Savka M.A."/>
            <person name="Hudson A.O."/>
        </authorList>
    </citation>
    <scope>NUCLEOTIDE SEQUENCE [LARGE SCALE GENOMIC DNA]</scope>
    <source>
        <strain evidence="2 3">RIT375</strain>
    </source>
</reference>
<evidence type="ECO:0000313" key="2">
    <source>
        <dbReference type="EMBL" id="KLV18280.1"/>
    </source>
</evidence>
<proteinExistence type="predicted"/>
<dbReference type="AlphaFoldDB" id="A0A0J1KNM1"/>
<dbReference type="EMBL" id="LDPG01000007">
    <property type="protein sequence ID" value="KLV18280.1"/>
    <property type="molecule type" value="Genomic_DNA"/>
</dbReference>
<organism evidence="2 3">
    <name type="scientific">Bacillus anthracis</name>
    <name type="common">anthrax bacterium</name>
    <dbReference type="NCBI Taxonomy" id="1392"/>
    <lineage>
        <taxon>Bacteria</taxon>
        <taxon>Bacillati</taxon>
        <taxon>Bacillota</taxon>
        <taxon>Bacilli</taxon>
        <taxon>Bacillales</taxon>
        <taxon>Bacillaceae</taxon>
        <taxon>Bacillus</taxon>
        <taxon>Bacillus cereus group</taxon>
    </lineage>
</organism>
<dbReference type="Proteomes" id="UP000035904">
    <property type="component" value="Unassembled WGS sequence"/>
</dbReference>
<keyword evidence="1" id="KW-0175">Coiled coil</keyword>
<dbReference type="PATRIC" id="fig|1392.242.peg.5605"/>
<sequence>MCNLLPQQKENNVVVYERAIYLKQELNNLEPNLRQLMDDFSNAAELKNRLRKEQIQFDLKSLSTKLDSIASEIKELESIKRDYKAELYEIIMRDAEDPKIIVKRLMEFEELDVSRLSNLLNIDEEKLHIFLNNTAASDGLIMQKIKEYLSLYQDTSTSTHLH</sequence>
<evidence type="ECO:0000313" key="3">
    <source>
        <dbReference type="Proteomes" id="UP000035904"/>
    </source>
</evidence>
<protein>
    <submittedName>
        <fullName evidence="2">Coiled-coil domain-containing protein 64A</fullName>
    </submittedName>
</protein>
<evidence type="ECO:0000256" key="1">
    <source>
        <dbReference type="SAM" id="Coils"/>
    </source>
</evidence>